<dbReference type="AlphaFoldDB" id="A0A1G1STN1"/>
<comment type="caution">
    <text evidence="2">The sequence shown here is derived from an EMBL/GenBank/DDBJ whole genome shotgun (WGS) entry which is preliminary data.</text>
</comment>
<gene>
    <name evidence="2" type="ORF">BEN47_05090</name>
</gene>
<protein>
    <recommendedName>
        <fullName evidence="4">Bacteriophage tail tape measure N-terminal domain-containing protein</fullName>
    </recommendedName>
</protein>
<organism evidence="2 3">
    <name type="scientific">Hymenobacter lapidarius</name>
    <dbReference type="NCBI Taxonomy" id="1908237"/>
    <lineage>
        <taxon>Bacteria</taxon>
        <taxon>Pseudomonadati</taxon>
        <taxon>Bacteroidota</taxon>
        <taxon>Cytophagia</taxon>
        <taxon>Cytophagales</taxon>
        <taxon>Hymenobacteraceae</taxon>
        <taxon>Hymenobacter</taxon>
    </lineage>
</organism>
<sequence>MADPQNTIILSIKLSEGDTEEKLQQVVLAIEATKKAQATLTSERKAGTLADADFAKQTVELANKLTLQRAQQRDLTKDLTLYRTAVNGVEGSYQSAQAALSLAQRQYQVLAGSADNSTESTQALSEVIDGLRNTLKKTDADQSLFIRQVGGYPGAFDEASTAVKAYANNLIGLKQQLEDLTASRATADVGTAQFEELNRAILDTRTAIQQAEGKIDEFGDRVQKNSRKEDIDTLGDAFGGVTAAIQLSSLAMDDQEDAAQVTAKATQFLANAEAVRTLQIGLANAQDAVAIGLQKVRNLLFTEQATVTAAASAATVTQTGATVVQTTATGGATIAQRALNLAMTLNPIGLVVVAVGALVGAYFAWRGASDATQKKVKDITETVLRFGTPIGLIITGFEKLSEKSETVRRVLGSLGEAFDFVAGKVATVGREAGEAIGLLDTAAEKAAKASANAVENSEKEIISYQLRAREVEKAGAAIEQYRSTEREGFAKNLEALRIDNAAQNASRAEALVTIDAKKAANEKLSKSEQKFFDERREREQKIAAAQLALSDFEQATQDQVEARQKASAAARKKELDDAATAGERAKKLAEQNLKDEFASRAKVLENRQQQITRALELTKEGSAEELRLLREQARNATAIQLATNSGAQVGLAKKEAAALVAARKEILANGQATELKAVSAFAQRRAVAAFQASLDNLSTELAGVQAGSNEEVRIKQESIRQQLALDLAGTDERKDLKGREAQENRLRAEATQKLADLEYQQSLRNLENYFADVAQRLEADHANGRLSDKKYQDALLANQQTRVEAAKVLNQDYNRSTAELNREGAALDAQATANYKSEIQERIAAGQQFGAQTGQLFADLLTEQGATLESFVGNVLILLLDVLEKQMLATVASSVFTATAGSVASPQSILTGGVAGFAQAALLTAAITAAFAVGKGVIKATIAAPPKSQFAQGTVLGGASHAEGGTQLYGRNGHWFGEAEAGEAVINKRSTALFLPLLSQINQAGGGRALFPYSVGTARMAIGGMTAPLMRDSLGGVPVIDYARLAQAVGQEMSKVKIYTKTQETIASMDKIKYTQSLANS</sequence>
<dbReference type="EMBL" id="MDZB01000153">
    <property type="protein sequence ID" value="OGX81997.1"/>
    <property type="molecule type" value="Genomic_DNA"/>
</dbReference>
<evidence type="ECO:0000313" key="2">
    <source>
        <dbReference type="EMBL" id="OGX81997.1"/>
    </source>
</evidence>
<dbReference type="OrthoDB" id="952449at2"/>
<evidence type="ECO:0000256" key="1">
    <source>
        <dbReference type="SAM" id="Coils"/>
    </source>
</evidence>
<proteinExistence type="predicted"/>
<keyword evidence="3" id="KW-1185">Reference proteome</keyword>
<dbReference type="Proteomes" id="UP000176294">
    <property type="component" value="Unassembled WGS sequence"/>
</dbReference>
<keyword evidence="1" id="KW-0175">Coiled coil</keyword>
<dbReference type="STRING" id="1908237.BEN47_05090"/>
<evidence type="ECO:0008006" key="4">
    <source>
        <dbReference type="Google" id="ProtNLM"/>
    </source>
</evidence>
<accession>A0A1G1STN1</accession>
<reference evidence="2 3" key="1">
    <citation type="submission" date="2016-08" db="EMBL/GenBank/DDBJ databases">
        <title>Hymenobacter coccineus sp. nov., Hymenobacter lapidarius sp. nov. and Hymenobacter glacialis sp. nov., isolated from Antarctic soil.</title>
        <authorList>
            <person name="Sedlacek I."/>
            <person name="Kralova S."/>
            <person name="Kyrova K."/>
            <person name="Maslanova I."/>
            <person name="Stankova E."/>
            <person name="Vrbovska V."/>
            <person name="Nemec M."/>
            <person name="Bartak M."/>
            <person name="Svec P."/>
            <person name="Busse H.-J."/>
            <person name="Pantucek R."/>
        </authorList>
    </citation>
    <scope>NUCLEOTIDE SEQUENCE [LARGE SCALE GENOMIC DNA]</scope>
    <source>
        <strain evidence="2 3">CCM 8643</strain>
    </source>
</reference>
<feature type="coiled-coil region" evidence="1">
    <location>
        <begin position="163"/>
        <end position="214"/>
    </location>
</feature>
<dbReference type="RefSeq" id="WP_070730364.1">
    <property type="nucleotide sequence ID" value="NZ_MDZB01000153.1"/>
</dbReference>
<evidence type="ECO:0000313" key="3">
    <source>
        <dbReference type="Proteomes" id="UP000176294"/>
    </source>
</evidence>
<name>A0A1G1STN1_9BACT</name>